<dbReference type="Gene3D" id="3.10.450.50">
    <property type="match status" value="1"/>
</dbReference>
<dbReference type="InterPro" id="IPR032710">
    <property type="entry name" value="NTF2-like_dom_sf"/>
</dbReference>
<sequence>MRHVILATLLISIATPAVEAQDLPGWADSLNANRPEDTSEFYASDAVIMPPGTAPSGGRDAIARYWSHLMTVGLSDVDILSRETLAAGPDRIYETALIFWRGADGARRLQRSVILWELRSGEWQILRHTWNYGPQRFD</sequence>
<comment type="caution">
    <text evidence="3">The sequence shown here is derived from an EMBL/GenBank/DDBJ whole genome shotgun (WGS) entry which is preliminary data.</text>
</comment>
<dbReference type="SUPFAM" id="SSF54427">
    <property type="entry name" value="NTF2-like"/>
    <property type="match status" value="1"/>
</dbReference>
<dbReference type="RefSeq" id="WP_170150341.1">
    <property type="nucleotide sequence ID" value="NZ_RBIM01000002.1"/>
</dbReference>
<dbReference type="InterPro" id="IPR037401">
    <property type="entry name" value="SnoaL-like"/>
</dbReference>
<feature type="chain" id="PRO_5019830993" description="SnoaL-like domain-containing protein" evidence="1">
    <location>
        <begin position="21"/>
        <end position="138"/>
    </location>
</feature>
<gene>
    <name evidence="3" type="ORF">C7435_1060</name>
</gene>
<dbReference type="EMBL" id="RBIM01000002">
    <property type="protein sequence ID" value="RKR03112.1"/>
    <property type="molecule type" value="Genomic_DNA"/>
</dbReference>
<keyword evidence="1" id="KW-0732">Signal</keyword>
<accession>A0A495DKL0</accession>
<dbReference type="AlphaFoldDB" id="A0A495DKL0"/>
<evidence type="ECO:0000313" key="3">
    <source>
        <dbReference type="EMBL" id="RKR03112.1"/>
    </source>
</evidence>
<evidence type="ECO:0000256" key="1">
    <source>
        <dbReference type="SAM" id="SignalP"/>
    </source>
</evidence>
<dbReference type="CDD" id="cd00531">
    <property type="entry name" value="NTF2_like"/>
    <property type="match status" value="1"/>
</dbReference>
<reference evidence="3 4" key="1">
    <citation type="submission" date="2018-10" db="EMBL/GenBank/DDBJ databases">
        <title>Genomic Encyclopedia of Type Strains, Phase IV (KMG-IV): sequencing the most valuable type-strain genomes for metagenomic binning, comparative biology and taxonomic classification.</title>
        <authorList>
            <person name="Goeker M."/>
        </authorList>
    </citation>
    <scope>NUCLEOTIDE SEQUENCE [LARGE SCALE GENOMIC DNA]</scope>
    <source>
        <strain evidence="3 4">DSM 4734</strain>
    </source>
</reference>
<protein>
    <recommendedName>
        <fullName evidence="2">SnoaL-like domain-containing protein</fullName>
    </recommendedName>
</protein>
<name>A0A495DKL0_9PROT</name>
<dbReference type="Pfam" id="PF12680">
    <property type="entry name" value="SnoaL_2"/>
    <property type="match status" value="1"/>
</dbReference>
<feature type="domain" description="SnoaL-like" evidence="2">
    <location>
        <begin position="26"/>
        <end position="123"/>
    </location>
</feature>
<evidence type="ECO:0000259" key="2">
    <source>
        <dbReference type="Pfam" id="PF12680"/>
    </source>
</evidence>
<evidence type="ECO:0000313" key="4">
    <source>
        <dbReference type="Proteomes" id="UP000273675"/>
    </source>
</evidence>
<feature type="signal peptide" evidence="1">
    <location>
        <begin position="1"/>
        <end position="20"/>
    </location>
</feature>
<dbReference type="Proteomes" id="UP000273675">
    <property type="component" value="Unassembled WGS sequence"/>
</dbReference>
<proteinExistence type="predicted"/>
<organism evidence="3 4">
    <name type="scientific">Maricaulis maris</name>
    <dbReference type="NCBI Taxonomy" id="74318"/>
    <lineage>
        <taxon>Bacteria</taxon>
        <taxon>Pseudomonadati</taxon>
        <taxon>Pseudomonadota</taxon>
        <taxon>Alphaproteobacteria</taxon>
        <taxon>Maricaulales</taxon>
        <taxon>Maricaulaceae</taxon>
        <taxon>Maricaulis</taxon>
    </lineage>
</organism>